<name>A0A1Q5PEJ5_9BACT</name>
<gene>
    <name evidence="1" type="ORF">A3841_12350</name>
</gene>
<dbReference type="Proteomes" id="UP000186551">
    <property type="component" value="Unassembled WGS sequence"/>
</dbReference>
<keyword evidence="2" id="KW-1185">Reference proteome</keyword>
<sequence length="256" mass="28838">MQSSSQTLVEGEAPVELTIELDRTYKDLKYLYLAGAEGLVDRETALNHGWITVGTGDEQLYLLRVPIPAGEKKRTVRLWVAKDEVYQGNSTYELKVYSYENEVVLPKTSLAIKYQDTTPKPVFGIFKNRELDVARTVKKGGLDYLNRFFLTVFADRSFTQPQKITLTFSGTAEEGVHYEKEAQVVLNPIYPARPWQSNNVLVLQIVPTANFDPEKTIQIKLSAAEDGVIANGETYNWPVTGEAFTLENTFTLTVTE</sequence>
<proteinExistence type="predicted"/>
<evidence type="ECO:0000313" key="2">
    <source>
        <dbReference type="Proteomes" id="UP000186551"/>
    </source>
</evidence>
<evidence type="ECO:0000313" key="1">
    <source>
        <dbReference type="EMBL" id="OKL40646.1"/>
    </source>
</evidence>
<reference evidence="1 2" key="1">
    <citation type="submission" date="2016-03" db="EMBL/GenBank/DDBJ databases">
        <title>Genome sequence of Pontibacter sp. nov., of the family cytophagaceae, isolated from marine sediment of the Yellow Sea, China.</title>
        <authorList>
            <person name="Zhang G."/>
            <person name="Zhang R."/>
        </authorList>
    </citation>
    <scope>NUCLEOTIDE SEQUENCE [LARGE SCALE GENOMIC DNA]</scope>
    <source>
        <strain evidence="1 2">S10-8</strain>
    </source>
</reference>
<accession>A0A1Q5PEJ5</accession>
<dbReference type="AlphaFoldDB" id="A0A1Q5PEJ5"/>
<comment type="caution">
    <text evidence="1">The sequence shown here is derived from an EMBL/GenBank/DDBJ whole genome shotgun (WGS) entry which is preliminary data.</text>
</comment>
<protein>
    <submittedName>
        <fullName evidence="1">Uncharacterized protein</fullName>
    </submittedName>
</protein>
<dbReference type="EMBL" id="LVWA01000004">
    <property type="protein sequence ID" value="OKL40646.1"/>
    <property type="molecule type" value="Genomic_DNA"/>
</dbReference>
<organism evidence="1 2">
    <name type="scientific">Pontibacter flavimaris</name>
    <dbReference type="NCBI Taxonomy" id="1797110"/>
    <lineage>
        <taxon>Bacteria</taxon>
        <taxon>Pseudomonadati</taxon>
        <taxon>Bacteroidota</taxon>
        <taxon>Cytophagia</taxon>
        <taxon>Cytophagales</taxon>
        <taxon>Hymenobacteraceae</taxon>
        <taxon>Pontibacter</taxon>
    </lineage>
</organism>